<organism evidence="2">
    <name type="scientific">Arion vulgaris</name>
    <dbReference type="NCBI Taxonomy" id="1028688"/>
    <lineage>
        <taxon>Eukaryota</taxon>
        <taxon>Metazoa</taxon>
        <taxon>Spiralia</taxon>
        <taxon>Lophotrochozoa</taxon>
        <taxon>Mollusca</taxon>
        <taxon>Gastropoda</taxon>
        <taxon>Heterobranchia</taxon>
        <taxon>Euthyneura</taxon>
        <taxon>Panpulmonata</taxon>
        <taxon>Eupulmonata</taxon>
        <taxon>Stylommatophora</taxon>
        <taxon>Helicina</taxon>
        <taxon>Arionoidea</taxon>
        <taxon>Arionidae</taxon>
        <taxon>Arion</taxon>
    </lineage>
</organism>
<dbReference type="AlphaFoldDB" id="A0A0B7BSZ8"/>
<dbReference type="EMBL" id="HACG01048616">
    <property type="protein sequence ID" value="CEK95481.1"/>
    <property type="molecule type" value="Transcribed_RNA"/>
</dbReference>
<proteinExistence type="predicted"/>
<evidence type="ECO:0000256" key="1">
    <source>
        <dbReference type="SAM" id="MobiDB-lite"/>
    </source>
</evidence>
<feature type="compositionally biased region" description="Basic and acidic residues" evidence="1">
    <location>
        <begin position="18"/>
        <end position="37"/>
    </location>
</feature>
<sequence>MGSLRHLLATGKIQGKIEGDKGKKYKGREIERDKGKQIPDGLKSWFGNG</sequence>
<protein>
    <submittedName>
        <fullName evidence="2">Uncharacterized protein</fullName>
    </submittedName>
</protein>
<reference evidence="2" key="1">
    <citation type="submission" date="2014-12" db="EMBL/GenBank/DDBJ databases">
        <title>Insight into the proteome of Arion vulgaris.</title>
        <authorList>
            <person name="Aradska J."/>
            <person name="Bulat T."/>
            <person name="Smidak R."/>
            <person name="Sarate P."/>
            <person name="Gangsoo J."/>
            <person name="Sialana F."/>
            <person name="Bilban M."/>
            <person name="Lubec G."/>
        </authorList>
    </citation>
    <scope>NUCLEOTIDE SEQUENCE</scope>
    <source>
        <tissue evidence="2">Skin</tissue>
    </source>
</reference>
<feature type="region of interest" description="Disordered" evidence="1">
    <location>
        <begin position="18"/>
        <end position="49"/>
    </location>
</feature>
<feature type="non-terminal residue" evidence="2">
    <location>
        <position position="49"/>
    </location>
</feature>
<accession>A0A0B7BSZ8</accession>
<gene>
    <name evidence="2" type="primary">ORF207113</name>
</gene>
<evidence type="ECO:0000313" key="2">
    <source>
        <dbReference type="EMBL" id="CEK95481.1"/>
    </source>
</evidence>
<name>A0A0B7BSZ8_9EUPU</name>